<sequence>MCLSFLHCSKRKKKKSSTKISTIIPTTHQKREEEEEDSDSLSSLRADMNSFGIPSVNEKYYQEIGGVLIMKKMSSSSQNAIQTKEISIEIESPVKNRIKMARERLMTL</sequence>
<feature type="region of interest" description="Disordered" evidence="1">
    <location>
        <begin position="8"/>
        <end position="43"/>
    </location>
</feature>
<protein>
    <submittedName>
        <fullName evidence="2">Uncharacterized protein</fullName>
    </submittedName>
</protein>
<reference evidence="2" key="1">
    <citation type="submission" date="2021-09" db="EMBL/GenBank/DDBJ databases">
        <authorList>
            <consortium name="AG Swart"/>
            <person name="Singh M."/>
            <person name="Singh A."/>
            <person name="Seah K."/>
            <person name="Emmerich C."/>
        </authorList>
    </citation>
    <scope>NUCLEOTIDE SEQUENCE</scope>
    <source>
        <strain evidence="2">ATCC30299</strain>
    </source>
</reference>
<organism evidence="2 3">
    <name type="scientific">Blepharisma stoltei</name>
    <dbReference type="NCBI Taxonomy" id="1481888"/>
    <lineage>
        <taxon>Eukaryota</taxon>
        <taxon>Sar</taxon>
        <taxon>Alveolata</taxon>
        <taxon>Ciliophora</taxon>
        <taxon>Postciliodesmatophora</taxon>
        <taxon>Heterotrichea</taxon>
        <taxon>Heterotrichida</taxon>
        <taxon>Blepharismidae</taxon>
        <taxon>Blepharisma</taxon>
    </lineage>
</organism>
<name>A0AAU9KFP2_9CILI</name>
<evidence type="ECO:0000256" key="1">
    <source>
        <dbReference type="SAM" id="MobiDB-lite"/>
    </source>
</evidence>
<keyword evidence="3" id="KW-1185">Reference proteome</keyword>
<evidence type="ECO:0000313" key="3">
    <source>
        <dbReference type="Proteomes" id="UP001162131"/>
    </source>
</evidence>
<accession>A0AAU9KFP2</accession>
<dbReference type="EMBL" id="CAJZBQ010000058">
    <property type="protein sequence ID" value="CAG9334518.1"/>
    <property type="molecule type" value="Genomic_DNA"/>
</dbReference>
<proteinExistence type="predicted"/>
<dbReference type="Proteomes" id="UP001162131">
    <property type="component" value="Unassembled WGS sequence"/>
</dbReference>
<feature type="compositionally biased region" description="Low complexity" evidence="1">
    <location>
        <begin position="18"/>
        <end position="27"/>
    </location>
</feature>
<comment type="caution">
    <text evidence="2">The sequence shown here is derived from an EMBL/GenBank/DDBJ whole genome shotgun (WGS) entry which is preliminary data.</text>
</comment>
<gene>
    <name evidence="2" type="ORF">BSTOLATCC_MIC61130</name>
</gene>
<dbReference type="AlphaFoldDB" id="A0AAU9KFP2"/>
<evidence type="ECO:0000313" key="2">
    <source>
        <dbReference type="EMBL" id="CAG9334518.1"/>
    </source>
</evidence>
<feature type="compositionally biased region" description="Basic residues" evidence="1">
    <location>
        <begin position="8"/>
        <end position="17"/>
    </location>
</feature>